<dbReference type="STRING" id="767817.Desgi_2752"/>
<gene>
    <name evidence="2" type="ORF">Desgi_2752</name>
</gene>
<dbReference type="Pfam" id="PF18765">
    <property type="entry name" value="Polbeta"/>
    <property type="match status" value="1"/>
</dbReference>
<dbReference type="RefSeq" id="WP_006521887.1">
    <property type="nucleotide sequence ID" value="NC_021184.1"/>
</dbReference>
<dbReference type="InterPro" id="IPR041633">
    <property type="entry name" value="Polbeta"/>
</dbReference>
<dbReference type="CDD" id="cd05403">
    <property type="entry name" value="NT_KNTase_like"/>
    <property type="match status" value="1"/>
</dbReference>
<dbReference type="OrthoDB" id="360741at2"/>
<sequence>MRLKFDMQKLADIIGQYKQIVAVYLFGSSLDEKVLEPRDVDLALLFNSPPQSNVDLYVALYPALLKVFAPLEVDLLFMHSVGLPLCFEIISTGKVIYCADADRRTDFEDNITREYLDFKYHLEIARREYYEEIMEGNLFV</sequence>
<dbReference type="Proteomes" id="UP000013520">
    <property type="component" value="Chromosome"/>
</dbReference>
<dbReference type="AlphaFoldDB" id="R4KRB5"/>
<dbReference type="GO" id="GO:0016740">
    <property type="term" value="F:transferase activity"/>
    <property type="evidence" value="ECO:0007669"/>
    <property type="project" value="UniProtKB-KW"/>
</dbReference>
<reference evidence="2 3" key="1">
    <citation type="submission" date="2012-01" db="EMBL/GenBank/DDBJ databases">
        <title>Complete sequence of Desulfotomaculum gibsoniae DSM 7213.</title>
        <authorList>
            <consortium name="US DOE Joint Genome Institute"/>
            <person name="Lucas S."/>
            <person name="Han J."/>
            <person name="Lapidus A."/>
            <person name="Cheng J.-F."/>
            <person name="Goodwin L."/>
            <person name="Pitluck S."/>
            <person name="Peters L."/>
            <person name="Ovchinnikova G."/>
            <person name="Teshima H."/>
            <person name="Detter J.C."/>
            <person name="Han C."/>
            <person name="Tapia R."/>
            <person name="Land M."/>
            <person name="Hauser L."/>
            <person name="Kyrpides N."/>
            <person name="Ivanova N."/>
            <person name="Pagani I."/>
            <person name="Parshina S."/>
            <person name="Plugge C."/>
            <person name="Muyzer G."/>
            <person name="Kuever J."/>
            <person name="Ivanova A."/>
            <person name="Nazina T."/>
            <person name="Klenk H.-P."/>
            <person name="Brambilla E."/>
            <person name="Spring S."/>
            <person name="Stams A.F."/>
            <person name="Woyke T."/>
        </authorList>
    </citation>
    <scope>NUCLEOTIDE SEQUENCE [LARGE SCALE GENOMIC DNA]</scope>
    <source>
        <strain evidence="2 3">DSM 7213</strain>
    </source>
</reference>
<keyword evidence="2" id="KW-0808">Transferase</keyword>
<proteinExistence type="predicted"/>
<dbReference type="HOGENOM" id="CLU_130257_1_2_9"/>
<feature type="domain" description="Polymerase beta nucleotidyltransferase" evidence="1">
    <location>
        <begin position="8"/>
        <end position="101"/>
    </location>
</feature>
<keyword evidence="3" id="KW-1185">Reference proteome</keyword>
<accession>R4KRB5</accession>
<organism evidence="2 3">
    <name type="scientific">Desulfoscipio gibsoniae DSM 7213</name>
    <dbReference type="NCBI Taxonomy" id="767817"/>
    <lineage>
        <taxon>Bacteria</taxon>
        <taxon>Bacillati</taxon>
        <taxon>Bacillota</taxon>
        <taxon>Clostridia</taxon>
        <taxon>Eubacteriales</taxon>
        <taxon>Desulfallaceae</taxon>
        <taxon>Desulfoscipio</taxon>
    </lineage>
</organism>
<protein>
    <submittedName>
        <fullName evidence="2">Nucleotidyltransferase family protein</fullName>
    </submittedName>
</protein>
<dbReference type="Gene3D" id="3.30.460.10">
    <property type="entry name" value="Beta Polymerase, domain 2"/>
    <property type="match status" value="1"/>
</dbReference>
<evidence type="ECO:0000313" key="3">
    <source>
        <dbReference type="Proteomes" id="UP000013520"/>
    </source>
</evidence>
<dbReference type="KEGG" id="dgi:Desgi_2752"/>
<dbReference type="PANTHER" id="PTHR43852">
    <property type="entry name" value="NUCLEOTIDYLTRANSFERASE"/>
    <property type="match status" value="1"/>
</dbReference>
<dbReference type="InterPro" id="IPR043519">
    <property type="entry name" value="NT_sf"/>
</dbReference>
<dbReference type="SUPFAM" id="SSF81301">
    <property type="entry name" value="Nucleotidyltransferase"/>
    <property type="match status" value="1"/>
</dbReference>
<evidence type="ECO:0000259" key="1">
    <source>
        <dbReference type="Pfam" id="PF18765"/>
    </source>
</evidence>
<dbReference type="PANTHER" id="PTHR43852:SF4">
    <property type="entry name" value="NUCLEOTIDYLTRANSFERASE"/>
    <property type="match status" value="1"/>
</dbReference>
<evidence type="ECO:0000313" key="2">
    <source>
        <dbReference type="EMBL" id="AGL02156.1"/>
    </source>
</evidence>
<name>R4KRB5_9FIRM</name>
<dbReference type="NCBIfam" id="NF047752">
    <property type="entry name" value="MntA_antitoxin"/>
    <property type="match status" value="1"/>
</dbReference>
<dbReference type="eggNOG" id="COG1669">
    <property type="taxonomic scope" value="Bacteria"/>
</dbReference>
<dbReference type="EMBL" id="CP003273">
    <property type="protein sequence ID" value="AGL02156.1"/>
    <property type="molecule type" value="Genomic_DNA"/>
</dbReference>
<dbReference type="InterPro" id="IPR052930">
    <property type="entry name" value="TA_antitoxin_MntA"/>
</dbReference>